<evidence type="ECO:0000259" key="1">
    <source>
        <dbReference type="Pfam" id="PF01476"/>
    </source>
</evidence>
<comment type="caution">
    <text evidence="2">The sequence shown here is derived from an EMBL/GenBank/DDBJ whole genome shotgun (WGS) entry which is preliminary data.</text>
</comment>
<dbReference type="AlphaFoldDB" id="B1CAU0"/>
<feature type="domain" description="LysM" evidence="1">
    <location>
        <begin position="17"/>
        <end position="57"/>
    </location>
</feature>
<evidence type="ECO:0000313" key="3">
    <source>
        <dbReference type="Proteomes" id="UP000005178"/>
    </source>
</evidence>
<gene>
    <name evidence="2" type="ORF">ANASTE_01086</name>
</gene>
<dbReference type="InterPro" id="IPR018392">
    <property type="entry name" value="LysM"/>
</dbReference>
<name>B1CAU0_9FIRM</name>
<dbReference type="EMBL" id="ABIL02000006">
    <property type="protein sequence ID" value="EDS71387.1"/>
    <property type="molecule type" value="Genomic_DNA"/>
</dbReference>
<dbReference type="Proteomes" id="UP000005178">
    <property type="component" value="Unassembled WGS sequence"/>
</dbReference>
<accession>B1CAU0</accession>
<dbReference type="STRING" id="445971.ANASTE_01086"/>
<dbReference type="HOGENOM" id="CLU_803266_0_0_9"/>
<evidence type="ECO:0000313" key="2">
    <source>
        <dbReference type="EMBL" id="EDS71387.1"/>
    </source>
</evidence>
<reference evidence="2" key="2">
    <citation type="submission" date="2013-08" db="EMBL/GenBank/DDBJ databases">
        <title>Draft genome sequence of Anaerofustis stercorihominis (DSM 17244).</title>
        <authorList>
            <person name="Sudarsanam P."/>
            <person name="Ley R."/>
            <person name="Guruge J."/>
            <person name="Turnbaugh P.J."/>
            <person name="Mahowald M."/>
            <person name="Liep D."/>
            <person name="Gordon J."/>
        </authorList>
    </citation>
    <scope>NUCLEOTIDE SEQUENCE</scope>
    <source>
        <strain evidence="2">DSM 17244</strain>
    </source>
</reference>
<organism evidence="2 3">
    <name type="scientific">Anaerofustis stercorihominis DSM 17244</name>
    <dbReference type="NCBI Taxonomy" id="445971"/>
    <lineage>
        <taxon>Bacteria</taxon>
        <taxon>Bacillati</taxon>
        <taxon>Bacillota</taxon>
        <taxon>Clostridia</taxon>
        <taxon>Eubacteriales</taxon>
        <taxon>Eubacteriaceae</taxon>
        <taxon>Anaerofustis</taxon>
    </lineage>
</organism>
<dbReference type="Pfam" id="PF01476">
    <property type="entry name" value="LysM"/>
    <property type="match status" value="1"/>
</dbReference>
<protein>
    <recommendedName>
        <fullName evidence="1">LysM domain-containing protein</fullName>
    </recommendedName>
</protein>
<keyword evidence="3" id="KW-1185">Reference proteome</keyword>
<sequence>MSSLFYLGGNMLVHILRENENIEDLCKLYSVSKKSILNINRMNENSKMKSGQKVLIPIDDFYYFKRKEESLEDIENKFNISKEEIYKKNINPMCFNDGSIRLRIDTHKKDIKVYSLVDLNLKSNAFIEADLESRYVNSVLGYNGIGNKDDPLYVEDYYLKKIHDVDKVSTGLIINSIKCDTYEFLADYITKNITESIYYDDVTLYYDLMGVDLISLFDILNSRNIKTNIFLDEYLFSGISNNEEIIEIINKNANKVFVLPNFISDVLYTSKEEYLTFLNKISVFDKNKVVAGFNLNNAGNEDILDIIEKVRYLYDMDFRHLLLYSCGNRFFEMEYILKHFFAINK</sequence>
<proteinExistence type="predicted"/>
<reference evidence="2" key="1">
    <citation type="submission" date="2008-01" db="EMBL/GenBank/DDBJ databases">
        <authorList>
            <person name="Fulton L."/>
            <person name="Clifton S."/>
            <person name="Fulton B."/>
            <person name="Xu J."/>
            <person name="Minx P."/>
            <person name="Pepin K.H."/>
            <person name="Johnson M."/>
            <person name="Thiruvilangam P."/>
            <person name="Bhonagiri V."/>
            <person name="Nash W.E."/>
            <person name="Mardis E.R."/>
            <person name="Wilson R.K."/>
        </authorList>
    </citation>
    <scope>NUCLEOTIDE SEQUENCE [LARGE SCALE GENOMIC DNA]</scope>
    <source>
        <strain evidence="2">DSM 17244</strain>
    </source>
</reference>